<keyword evidence="1" id="KW-0472">Membrane</keyword>
<feature type="domain" description="AraC effector-binding" evidence="2">
    <location>
        <begin position="190"/>
        <end position="340"/>
    </location>
</feature>
<reference evidence="3 4" key="1">
    <citation type="journal article" date="2014" name="Proc. Natl. Acad. Sci. U.S.A.">
        <title>Functional characterization of flavobacteria rhodopsins reveals a unique class of light-driven chloride pump in bacteria.</title>
        <authorList>
            <person name="Yoshizawa S."/>
            <person name="Kumagai Y."/>
            <person name="Kim H."/>
            <person name="Ogura Y."/>
            <person name="Hayashi T."/>
            <person name="Iwasaki W."/>
            <person name="DeLong E.F."/>
            <person name="Kogure K."/>
        </authorList>
    </citation>
    <scope>NUCLEOTIDE SEQUENCE [LARGE SCALE GENOMIC DNA]</scope>
    <source>
        <strain evidence="3 4">S1-08</strain>
    </source>
</reference>
<dbReference type="AlphaFoldDB" id="W8VSZ2"/>
<gene>
    <name evidence="3" type="ORF">NMS_2626</name>
</gene>
<name>W8VSZ2_9FLAO</name>
<evidence type="ECO:0000259" key="2">
    <source>
        <dbReference type="SMART" id="SM00871"/>
    </source>
</evidence>
<dbReference type="InterPro" id="IPR029442">
    <property type="entry name" value="GyrI-like"/>
</dbReference>
<evidence type="ECO:0000313" key="3">
    <source>
        <dbReference type="EMBL" id="BAO56635.1"/>
    </source>
</evidence>
<dbReference type="InterPro" id="IPR019587">
    <property type="entry name" value="Polyketide_cyclase/dehydratase"/>
</dbReference>
<dbReference type="Gene3D" id="3.20.80.10">
    <property type="entry name" value="Regulatory factor, effector binding domain"/>
    <property type="match status" value="1"/>
</dbReference>
<dbReference type="Pfam" id="PF10604">
    <property type="entry name" value="Polyketide_cyc2"/>
    <property type="match status" value="1"/>
</dbReference>
<dbReference type="SUPFAM" id="SSF55961">
    <property type="entry name" value="Bet v1-like"/>
    <property type="match status" value="1"/>
</dbReference>
<dbReference type="RefSeq" id="WP_041497142.1">
    <property type="nucleotide sequence ID" value="NZ_AP014548.1"/>
</dbReference>
<feature type="transmembrane region" description="Helical" evidence="1">
    <location>
        <begin position="6"/>
        <end position="24"/>
    </location>
</feature>
<dbReference type="InterPro" id="IPR011256">
    <property type="entry name" value="Reg_factor_effector_dom_sf"/>
</dbReference>
<dbReference type="SUPFAM" id="SSF55136">
    <property type="entry name" value="Probable bacterial effector-binding domain"/>
    <property type="match status" value="1"/>
</dbReference>
<evidence type="ECO:0000313" key="4">
    <source>
        <dbReference type="Proteomes" id="UP000031760"/>
    </source>
</evidence>
<protein>
    <recommendedName>
        <fullName evidence="2">AraC effector-binding domain-containing protein</fullName>
    </recommendedName>
</protein>
<accession>W8VSZ2</accession>
<dbReference type="EMBL" id="AP014548">
    <property type="protein sequence ID" value="BAO56635.1"/>
    <property type="molecule type" value="Genomic_DNA"/>
</dbReference>
<dbReference type="OrthoDB" id="9807923at2"/>
<dbReference type="Proteomes" id="UP000031760">
    <property type="component" value="Chromosome"/>
</dbReference>
<keyword evidence="1" id="KW-0812">Transmembrane</keyword>
<proteinExistence type="predicted"/>
<dbReference type="STRING" id="1454201.NMS_2626"/>
<dbReference type="HOGENOM" id="CLU_065770_1_0_10"/>
<dbReference type="SMART" id="SM00871">
    <property type="entry name" value="AraC_E_bind"/>
    <property type="match status" value="1"/>
</dbReference>
<dbReference type="InterPro" id="IPR010499">
    <property type="entry name" value="AraC_E-bd"/>
</dbReference>
<dbReference type="CDD" id="cd07818">
    <property type="entry name" value="SRPBCC_1"/>
    <property type="match status" value="1"/>
</dbReference>
<evidence type="ECO:0000256" key="1">
    <source>
        <dbReference type="SAM" id="Phobius"/>
    </source>
</evidence>
<dbReference type="KEGG" id="nmf:NMS_2626"/>
<dbReference type="InterPro" id="IPR023393">
    <property type="entry name" value="START-like_dom_sf"/>
</dbReference>
<keyword evidence="4" id="KW-1185">Reference proteome</keyword>
<dbReference type="Pfam" id="PF06445">
    <property type="entry name" value="GyrI-like"/>
    <property type="match status" value="1"/>
</dbReference>
<sequence>MKALKYTFILLLVAVVAGAVYFSLQDGHYKVERSATIDAPPSLVYKQLEDFDQWANWNAYHMQNDVDVQLGEQTNGVDTSFIFTDEDGEGKMTITRLDPNKLISLNMVYEHGLGTSRAQVDYILTQVENGTLVTMKVEGDKDLVDKAISTIMGTDMDAEIGALYEASLTNLNRYLQDEMKKYTVNVDGLIDYSGGYYLYMSSSSSLENLPQLQSQMLRSIHSFMADNNIDSYGADMVIYEKFDELGENVIFSAAVPVRERVLTAANSRVLVGLMDPQRAIKVTLKGDYSNLDEAWKKGIEYIQVNGLQRSEQPVFEVYKTDPYKIDNPANYITEIYLPVL</sequence>
<keyword evidence="1" id="KW-1133">Transmembrane helix</keyword>
<organism evidence="3 4">
    <name type="scientific">Nonlabens marinus S1-08</name>
    <dbReference type="NCBI Taxonomy" id="1454201"/>
    <lineage>
        <taxon>Bacteria</taxon>
        <taxon>Pseudomonadati</taxon>
        <taxon>Bacteroidota</taxon>
        <taxon>Flavobacteriia</taxon>
        <taxon>Flavobacteriales</taxon>
        <taxon>Flavobacteriaceae</taxon>
        <taxon>Nonlabens</taxon>
    </lineage>
</organism>
<dbReference type="Gene3D" id="3.30.530.20">
    <property type="match status" value="1"/>
</dbReference>